<dbReference type="InterPro" id="IPR013783">
    <property type="entry name" value="Ig-like_fold"/>
</dbReference>
<dbReference type="PANTHER" id="PTHR46580:SF2">
    <property type="entry name" value="MAM DOMAIN-CONTAINING PROTEIN"/>
    <property type="match status" value="1"/>
</dbReference>
<gene>
    <name evidence="4" type="ORF">AB2U05_34005</name>
</gene>
<accession>A0AB39TVZ2</accession>
<dbReference type="InterPro" id="IPR032109">
    <property type="entry name" value="Big_3_5"/>
</dbReference>
<protein>
    <submittedName>
        <fullName evidence="4">FG-GAP-like repeat-containing protein</fullName>
    </submittedName>
</protein>
<organism evidence="4">
    <name type="scientific">Streptomyces sp. Y1</name>
    <dbReference type="NCBI Taxonomy" id="3238634"/>
    <lineage>
        <taxon>Bacteria</taxon>
        <taxon>Bacillati</taxon>
        <taxon>Actinomycetota</taxon>
        <taxon>Actinomycetes</taxon>
        <taxon>Kitasatosporales</taxon>
        <taxon>Streptomycetaceae</taxon>
        <taxon>Streptomyces</taxon>
    </lineage>
</organism>
<reference evidence="4" key="1">
    <citation type="submission" date="2024-07" db="EMBL/GenBank/DDBJ databases">
        <authorList>
            <person name="Yu S.T."/>
        </authorList>
    </citation>
    <scope>NUCLEOTIDE SEQUENCE</scope>
    <source>
        <strain evidence="4">Y1</strain>
    </source>
</reference>
<feature type="domain" description="Bacterial Ig-like" evidence="3">
    <location>
        <begin position="396"/>
        <end position="491"/>
    </location>
</feature>
<dbReference type="SUPFAM" id="SSF69318">
    <property type="entry name" value="Integrin alpha N-terminal domain"/>
    <property type="match status" value="1"/>
</dbReference>
<dbReference type="Pfam" id="PF13517">
    <property type="entry name" value="FG-GAP_3"/>
    <property type="match status" value="3"/>
</dbReference>
<dbReference type="InterPro" id="IPR013517">
    <property type="entry name" value="FG-GAP"/>
</dbReference>
<dbReference type="EMBL" id="CP163445">
    <property type="protein sequence ID" value="XDQ83168.1"/>
    <property type="molecule type" value="Genomic_DNA"/>
</dbReference>
<evidence type="ECO:0000256" key="2">
    <source>
        <dbReference type="SAM" id="MobiDB-lite"/>
    </source>
</evidence>
<dbReference type="AlphaFoldDB" id="A0AB39TVZ2"/>
<feature type="region of interest" description="Disordered" evidence="2">
    <location>
        <begin position="739"/>
        <end position="768"/>
    </location>
</feature>
<dbReference type="Gene3D" id="2.30.30.100">
    <property type="match status" value="5"/>
</dbReference>
<dbReference type="InterPro" id="IPR028994">
    <property type="entry name" value="Integrin_alpha_N"/>
</dbReference>
<proteinExistence type="predicted"/>
<feature type="domain" description="Bacterial Ig-like" evidence="3">
    <location>
        <begin position="501"/>
        <end position="592"/>
    </location>
</feature>
<dbReference type="Gene3D" id="2.60.40.10">
    <property type="entry name" value="Immunoglobulins"/>
    <property type="match status" value="2"/>
</dbReference>
<sequence length="768" mass="76093">MGRMRWIGGSLRALLAVVLVAVAGSAGVVGSAGAVGAAAPAGPLFAPKAAYKAGHYPFEVALGDFHGTGHLDIVAGNNMDNTVSLFPGNGDGTFGAPTTLPVGDEPGQLVAARFTGSGRTDLAVVAGAHPTSNVGSVEVRLGNGDGTFQPAHSYDVGASPTGLAAADLRGAGRLDLVTVNKNDNTASVLLGNGDGTFQPRHDYPVGNDPEGLALADLTGRGRIDLVVTNSHDHTVSVLLGNGDGTFQPRHNFPAGQFPRGVAVGDLRGVGHPDLVVAAAGDDAFAVLPGNGDGTFGAPTEFPLDKGSFPADVAVVDLNGDGRLDLAGGLNDANVSVLPGNGDGTFQPRQDYRISAFGARLAVGDLNGDGKPDVVAGDDSSVDVLLNIGKRPVTTALSSSANPSGYGQPVTFTATVCPVLASAGAPTGSVTFRDGATVLGSSPLQPDGSARCGLATLSTSALAVGPHDLTAEYTGDDRDLGATSDVLTQDVTRAAVVTTLDSSADPAPFGSPVTFTDTVCPAPPSTGPAAAPTGTVTFADGGTTLGTGRLAPGGGTNCSSTQISWSHLLPGTHTVTAQYSGDDDYLPGAVESRSQQIGCERTITGPAGSVVATGPSTCLVDATADAVVAEPGAALFVTRSTVGSLVSHGAAFLGVCASTVTGSVEVDGSSGFVAIGDPVDEGCAGNRIDGSVVLTDNAGGLALVDNRIGGSTVVDGTSGAGPFPHDDRARIAANTIAGSLACSGNTPPPSDDGRPDTVSGPRTGQCEKL</sequence>
<evidence type="ECO:0000256" key="1">
    <source>
        <dbReference type="ARBA" id="ARBA00022729"/>
    </source>
</evidence>
<name>A0AB39TVZ2_9ACTN</name>
<keyword evidence="1" id="KW-0732">Signal</keyword>
<dbReference type="PANTHER" id="PTHR46580">
    <property type="entry name" value="SENSOR KINASE-RELATED"/>
    <property type="match status" value="1"/>
</dbReference>
<dbReference type="Pfam" id="PF16640">
    <property type="entry name" value="Big_3_5"/>
    <property type="match status" value="2"/>
</dbReference>
<dbReference type="GO" id="GO:0005975">
    <property type="term" value="P:carbohydrate metabolic process"/>
    <property type="evidence" value="ECO:0007669"/>
    <property type="project" value="UniProtKB-ARBA"/>
</dbReference>
<dbReference type="RefSeq" id="WP_369185345.1">
    <property type="nucleotide sequence ID" value="NZ_CP163445.1"/>
</dbReference>
<evidence type="ECO:0000313" key="4">
    <source>
        <dbReference type="EMBL" id="XDQ83168.1"/>
    </source>
</evidence>
<evidence type="ECO:0000259" key="3">
    <source>
        <dbReference type="Pfam" id="PF16640"/>
    </source>
</evidence>